<dbReference type="GO" id="GO:0005737">
    <property type="term" value="C:cytoplasm"/>
    <property type="evidence" value="ECO:0007669"/>
    <property type="project" value="TreeGrafter"/>
</dbReference>
<proteinExistence type="predicted"/>
<keyword evidence="2" id="KW-1185">Reference proteome</keyword>
<dbReference type="Gene3D" id="3.30.1780.10">
    <property type="entry name" value="ornithine cyclodeaminase, domain 1"/>
    <property type="match status" value="1"/>
</dbReference>
<dbReference type="InterPro" id="IPR036291">
    <property type="entry name" value="NAD(P)-bd_dom_sf"/>
</dbReference>
<organism evidence="1 2">
    <name type="scientific">Photobacterium swingsii</name>
    <dbReference type="NCBI Taxonomy" id="680026"/>
    <lineage>
        <taxon>Bacteria</taxon>
        <taxon>Pseudomonadati</taxon>
        <taxon>Pseudomonadota</taxon>
        <taxon>Gammaproteobacteria</taxon>
        <taxon>Vibrionales</taxon>
        <taxon>Vibrionaceae</taxon>
        <taxon>Photobacterium</taxon>
    </lineage>
</organism>
<evidence type="ECO:0000313" key="2">
    <source>
        <dbReference type="Proteomes" id="UP000240481"/>
    </source>
</evidence>
<dbReference type="Proteomes" id="UP000240481">
    <property type="component" value="Unassembled WGS sequence"/>
</dbReference>
<gene>
    <name evidence="1" type="ORF">C9I94_16950</name>
</gene>
<dbReference type="OrthoDB" id="3814544at2"/>
<sequence>MTKILKFSDCVKVDLFSAQVIEKIEECFIDYAKKNCNLESKIVLRKDGASFYTTMPAIYKDVMSVKSIQRDDVQGQPSIRGMLILNDKNSGELLSLMDSTYLTAVRTGLTAYISLKNTTDIVNTTKTVSVIGIGNAMVSFLKTLNNFKNEHQIRKIYVIDYKDHLNRVVSILDDDFEVEKITENNDLMNADIIVSAITSANGSIVTKFDENWKGKTIIPIHVRGWEHFDKEVDIITTDFYEQTKNWIRPDALELGDIILNNEFVKKRDSDVNVMSYNYGGALIDLVIADYIYKEAIKLGLGMDLDIWDMNSKYF</sequence>
<accession>A0A0J8VCH0</accession>
<dbReference type="STRING" id="680026.AB733_12480"/>
<dbReference type="EMBL" id="PYLZ01000009">
    <property type="protein sequence ID" value="PSW23307.1"/>
    <property type="molecule type" value="Genomic_DNA"/>
</dbReference>
<evidence type="ECO:0000313" key="1">
    <source>
        <dbReference type="EMBL" id="PSW23307.1"/>
    </source>
</evidence>
<protein>
    <recommendedName>
        <fullName evidence="3">Ornithine cyclodeaminase</fullName>
    </recommendedName>
</protein>
<dbReference type="SUPFAM" id="SSF51735">
    <property type="entry name" value="NAD(P)-binding Rossmann-fold domains"/>
    <property type="match status" value="1"/>
</dbReference>
<evidence type="ECO:0008006" key="3">
    <source>
        <dbReference type="Google" id="ProtNLM"/>
    </source>
</evidence>
<dbReference type="PANTHER" id="PTHR13812">
    <property type="entry name" value="KETIMINE REDUCTASE MU-CRYSTALLIN"/>
    <property type="match status" value="1"/>
</dbReference>
<dbReference type="InterPro" id="IPR023401">
    <property type="entry name" value="ODC_N"/>
</dbReference>
<dbReference type="InterPro" id="IPR003462">
    <property type="entry name" value="ODC_Mu_crystall"/>
</dbReference>
<dbReference type="Gene3D" id="3.40.50.720">
    <property type="entry name" value="NAD(P)-binding Rossmann-like Domain"/>
    <property type="match status" value="1"/>
</dbReference>
<dbReference type="PANTHER" id="PTHR13812:SF19">
    <property type="entry name" value="KETIMINE REDUCTASE MU-CRYSTALLIN"/>
    <property type="match status" value="1"/>
</dbReference>
<dbReference type="RefSeq" id="WP_048899072.1">
    <property type="nucleotide sequence ID" value="NZ_AP024852.1"/>
</dbReference>
<dbReference type="AlphaFoldDB" id="A0A0J8VCH0"/>
<comment type="caution">
    <text evidence="1">The sequence shown here is derived from an EMBL/GenBank/DDBJ whole genome shotgun (WGS) entry which is preliminary data.</text>
</comment>
<dbReference type="Pfam" id="PF02423">
    <property type="entry name" value="OCD_Mu_crystall"/>
    <property type="match status" value="1"/>
</dbReference>
<name>A0A0J8VCH0_9GAMM</name>
<reference evidence="1 2" key="1">
    <citation type="submission" date="2018-01" db="EMBL/GenBank/DDBJ databases">
        <title>Whole genome sequencing of Histamine producing bacteria.</title>
        <authorList>
            <person name="Butler K."/>
        </authorList>
    </citation>
    <scope>NUCLEOTIDE SEQUENCE [LARGE SCALE GENOMIC DNA]</scope>
    <source>
        <strain evidence="1 2">DSM 24669</strain>
    </source>
</reference>